<comment type="subcellular location">
    <subcellularLocation>
        <location evidence="9 10">Cytoplasm</location>
    </subcellularLocation>
</comment>
<dbReference type="HAMAP" id="MF_00147_B">
    <property type="entry name" value="TIM_B"/>
    <property type="match status" value="1"/>
</dbReference>
<comment type="pathway">
    <text evidence="3">Carbohydrate metabolism; erythritol degradation.</text>
</comment>
<evidence type="ECO:0000256" key="3">
    <source>
        <dbReference type="ARBA" id="ARBA00004939"/>
    </source>
</evidence>
<comment type="similarity">
    <text evidence="4 9 10">Belongs to the triosephosphate isomerase family.</text>
</comment>
<comment type="function">
    <text evidence="9">Involved in the gluconeogenesis. Catalyzes stereospecifically the conversion of dihydroxyacetone phosphate (DHAP) to D-glyceraldehyde-3-phosphate (G3P).</text>
</comment>
<name>A0A8J7PZY9_9PROT</name>
<dbReference type="PROSITE" id="PS51440">
    <property type="entry name" value="TIM_2"/>
    <property type="match status" value="1"/>
</dbReference>
<keyword evidence="5 9" id="KW-0312">Gluconeogenesis</keyword>
<proteinExistence type="inferred from homology"/>
<dbReference type="InterPro" id="IPR020861">
    <property type="entry name" value="Triosephosphate_isomerase_AS"/>
</dbReference>
<evidence type="ECO:0000256" key="7">
    <source>
        <dbReference type="ARBA" id="ARBA00023152"/>
    </source>
</evidence>
<dbReference type="InterPro" id="IPR022896">
    <property type="entry name" value="TrioseP_Isoase_bac/euk"/>
</dbReference>
<evidence type="ECO:0000256" key="5">
    <source>
        <dbReference type="ARBA" id="ARBA00022432"/>
    </source>
</evidence>
<dbReference type="GO" id="GO:0005829">
    <property type="term" value="C:cytosol"/>
    <property type="evidence" value="ECO:0007669"/>
    <property type="project" value="TreeGrafter"/>
</dbReference>
<evidence type="ECO:0000256" key="9">
    <source>
        <dbReference type="HAMAP-Rule" id="MF_00147"/>
    </source>
</evidence>
<dbReference type="GO" id="GO:0046166">
    <property type="term" value="P:glyceraldehyde-3-phosphate biosynthetic process"/>
    <property type="evidence" value="ECO:0007669"/>
    <property type="project" value="TreeGrafter"/>
</dbReference>
<dbReference type="GO" id="GO:0006096">
    <property type="term" value="P:glycolytic process"/>
    <property type="evidence" value="ECO:0007669"/>
    <property type="project" value="UniProtKB-UniRule"/>
</dbReference>
<evidence type="ECO:0000256" key="8">
    <source>
        <dbReference type="ARBA" id="ARBA00023235"/>
    </source>
</evidence>
<dbReference type="EC" id="5.3.1.1" evidence="9 10"/>
<dbReference type="GO" id="GO:0006094">
    <property type="term" value="P:gluconeogenesis"/>
    <property type="evidence" value="ECO:0007669"/>
    <property type="project" value="UniProtKB-UniRule"/>
</dbReference>
<evidence type="ECO:0000256" key="2">
    <source>
        <dbReference type="ARBA" id="ARBA00004680"/>
    </source>
</evidence>
<feature type="binding site" evidence="9">
    <location>
        <begin position="12"/>
        <end position="14"/>
    </location>
    <ligand>
        <name>substrate</name>
    </ligand>
</feature>
<feature type="binding site" evidence="9">
    <location>
        <position position="173"/>
    </location>
    <ligand>
        <name>substrate</name>
    </ligand>
</feature>
<dbReference type="Gene3D" id="3.20.20.70">
    <property type="entry name" value="Aldolase class I"/>
    <property type="match status" value="1"/>
</dbReference>
<comment type="caution">
    <text evidence="11">The sequence shown here is derived from an EMBL/GenBank/DDBJ whole genome shotgun (WGS) entry which is preliminary data.</text>
</comment>
<evidence type="ECO:0000313" key="12">
    <source>
        <dbReference type="Proteomes" id="UP000664414"/>
    </source>
</evidence>
<dbReference type="Proteomes" id="UP000664414">
    <property type="component" value="Unassembled WGS sequence"/>
</dbReference>
<comment type="pathway">
    <text evidence="9 10">Carbohydrate biosynthesis; gluconeogenesis.</text>
</comment>
<evidence type="ECO:0000256" key="4">
    <source>
        <dbReference type="ARBA" id="ARBA00007422"/>
    </source>
</evidence>
<protein>
    <recommendedName>
        <fullName evidence="9 10">Triosephosphate isomerase</fullName>
        <shortName evidence="9">TIM</shortName>
        <shortName evidence="9">TPI</shortName>
        <ecNumber evidence="9 10">5.3.1.1</ecNumber>
    </recommendedName>
    <alternativeName>
        <fullName evidence="9">Triose-phosphate isomerase</fullName>
    </alternativeName>
</protein>
<dbReference type="AlphaFoldDB" id="A0A8J7PZY9"/>
<dbReference type="PANTHER" id="PTHR21139">
    <property type="entry name" value="TRIOSEPHOSPHATE ISOMERASE"/>
    <property type="match status" value="1"/>
</dbReference>
<dbReference type="NCBIfam" id="TIGR00419">
    <property type="entry name" value="tim"/>
    <property type="match status" value="1"/>
</dbReference>
<organism evidence="11 12">
    <name type="scientific">Candidatus Paracaedimonas acanthamoebae</name>
    <dbReference type="NCBI Taxonomy" id="244581"/>
    <lineage>
        <taxon>Bacteria</taxon>
        <taxon>Pseudomonadati</taxon>
        <taxon>Pseudomonadota</taxon>
        <taxon>Alphaproteobacteria</taxon>
        <taxon>Holosporales</taxon>
        <taxon>Caedimonadaceae</taxon>
        <taxon>Candidatus Paracaedimonas</taxon>
    </lineage>
</organism>
<dbReference type="EMBL" id="JAFKGL010000013">
    <property type="protein sequence ID" value="MBN9412786.1"/>
    <property type="molecule type" value="Genomic_DNA"/>
</dbReference>
<dbReference type="UniPathway" id="UPA00109">
    <property type="reaction ID" value="UER00189"/>
</dbReference>
<comment type="subunit">
    <text evidence="9 10">Homodimer.</text>
</comment>
<keyword evidence="8 9" id="KW-0413">Isomerase</keyword>
<dbReference type="Pfam" id="PF00121">
    <property type="entry name" value="TIM"/>
    <property type="match status" value="1"/>
</dbReference>
<dbReference type="GO" id="GO:0004807">
    <property type="term" value="F:triose-phosphate isomerase activity"/>
    <property type="evidence" value="ECO:0007669"/>
    <property type="project" value="UniProtKB-UniRule"/>
</dbReference>
<dbReference type="GO" id="GO:0019563">
    <property type="term" value="P:glycerol catabolic process"/>
    <property type="evidence" value="ECO:0007669"/>
    <property type="project" value="TreeGrafter"/>
</dbReference>
<keyword evidence="6 9" id="KW-0963">Cytoplasm</keyword>
<dbReference type="CDD" id="cd00311">
    <property type="entry name" value="TIM"/>
    <property type="match status" value="1"/>
</dbReference>
<dbReference type="InterPro" id="IPR013785">
    <property type="entry name" value="Aldolase_TIM"/>
</dbReference>
<evidence type="ECO:0000256" key="10">
    <source>
        <dbReference type="RuleBase" id="RU363013"/>
    </source>
</evidence>
<comment type="catalytic activity">
    <reaction evidence="9 10">
        <text>D-glyceraldehyde 3-phosphate = dihydroxyacetone phosphate</text>
        <dbReference type="Rhea" id="RHEA:18585"/>
        <dbReference type="ChEBI" id="CHEBI:57642"/>
        <dbReference type="ChEBI" id="CHEBI:59776"/>
        <dbReference type="EC" id="5.3.1.1"/>
    </reaction>
</comment>
<dbReference type="InterPro" id="IPR000652">
    <property type="entry name" value="Triosephosphate_isomerase"/>
</dbReference>
<comment type="catalytic activity">
    <reaction evidence="1">
        <text>L-erythrulose 1-phosphate = D-erythrulose 4-phosphate</text>
        <dbReference type="Rhea" id="RHEA:49588"/>
        <dbReference type="ChEBI" id="CHEBI:58002"/>
        <dbReference type="ChEBI" id="CHEBI:90796"/>
        <dbReference type="EC" id="5.3.1.33"/>
    </reaction>
</comment>
<dbReference type="UniPathway" id="UPA00138"/>
<accession>A0A8J7PZY9</accession>
<keyword evidence="7 9" id="KW-0324">Glycolysis</keyword>
<dbReference type="UniPathway" id="UPA01066"/>
<reference evidence="11" key="1">
    <citation type="submission" date="2021-02" db="EMBL/GenBank/DDBJ databases">
        <title>Thiocyanate and organic carbon inputs drive convergent selection for specific autotrophic Afipia and Thiobacillus strains within complex microbiomes.</title>
        <authorList>
            <person name="Huddy R.J."/>
            <person name="Sachdeva R."/>
            <person name="Kadzinga F."/>
            <person name="Kantor R.S."/>
            <person name="Harrison S.T.L."/>
            <person name="Banfield J.F."/>
        </authorList>
    </citation>
    <scope>NUCLEOTIDE SEQUENCE</scope>
    <source>
        <strain evidence="11">SCN18_10_11_15_R4_P_38_20</strain>
    </source>
</reference>
<sequence length="248" mass="27439">MTEKRQKLIVANWKMNGTQEFSRDLAADLAEKWFANPSPHQIVVCPPFSYLSIVLNRLFGTEIACGAQDCSVHEKGAYTGEISSLMVRDIGCRYVIVGHSERRHHHQETSALVRQKAESALKVGLKPIICIGETLAEREDQKTLKILEDQLTASVPEGNQEMAIAYEPVWAIGTGKTATSKEILEVHAFIRSWMQKNRQNGSDMPILYGGSVTDQNAQEILSLENVDGVLVGGASLKSESFWQIVQAA</sequence>
<feature type="binding site" evidence="9">
    <location>
        <position position="211"/>
    </location>
    <ligand>
        <name>substrate</name>
    </ligand>
</feature>
<feature type="active site" description="Electrophile" evidence="9">
    <location>
        <position position="99"/>
    </location>
</feature>
<dbReference type="PROSITE" id="PS00171">
    <property type="entry name" value="TIM_1"/>
    <property type="match status" value="1"/>
</dbReference>
<evidence type="ECO:0000256" key="6">
    <source>
        <dbReference type="ARBA" id="ARBA00022490"/>
    </source>
</evidence>
<dbReference type="FunFam" id="3.20.20.70:FF:000016">
    <property type="entry name" value="Triosephosphate isomerase"/>
    <property type="match status" value="1"/>
</dbReference>
<feature type="active site" description="Proton acceptor" evidence="9">
    <location>
        <position position="167"/>
    </location>
</feature>
<dbReference type="InterPro" id="IPR035990">
    <property type="entry name" value="TIM_sf"/>
</dbReference>
<dbReference type="PANTHER" id="PTHR21139:SF42">
    <property type="entry name" value="TRIOSEPHOSPHATE ISOMERASE"/>
    <property type="match status" value="1"/>
</dbReference>
<evidence type="ECO:0000256" key="1">
    <source>
        <dbReference type="ARBA" id="ARBA00000148"/>
    </source>
</evidence>
<feature type="binding site" evidence="9">
    <location>
        <begin position="232"/>
        <end position="233"/>
    </location>
    <ligand>
        <name>substrate</name>
    </ligand>
</feature>
<dbReference type="SUPFAM" id="SSF51351">
    <property type="entry name" value="Triosephosphate isomerase (TIM)"/>
    <property type="match status" value="1"/>
</dbReference>
<gene>
    <name evidence="9" type="primary">tpiA</name>
    <name evidence="11" type="ORF">J0H12_02510</name>
</gene>
<evidence type="ECO:0000313" key="11">
    <source>
        <dbReference type="EMBL" id="MBN9412786.1"/>
    </source>
</evidence>
<comment type="pathway">
    <text evidence="2 9 10">Carbohydrate degradation; glycolysis; D-glyceraldehyde 3-phosphate from glycerone phosphate: step 1/1.</text>
</comment>